<dbReference type="OrthoDB" id="1924068at2759"/>
<dbReference type="Proteomes" id="UP000796880">
    <property type="component" value="Unassembled WGS sequence"/>
</dbReference>
<protein>
    <submittedName>
        <fullName evidence="2">Uncharacterized protein</fullName>
    </submittedName>
</protein>
<reference evidence="2" key="1">
    <citation type="submission" date="2020-03" db="EMBL/GenBank/DDBJ databases">
        <title>A high-quality chromosome-level genome assembly of a woody plant with both climbing and erect habits, Rhamnella rubrinervis.</title>
        <authorList>
            <person name="Lu Z."/>
            <person name="Yang Y."/>
            <person name="Zhu X."/>
            <person name="Sun Y."/>
        </authorList>
    </citation>
    <scope>NUCLEOTIDE SEQUENCE</scope>
    <source>
        <strain evidence="2">BYM</strain>
        <tissue evidence="2">Leaf</tissue>
    </source>
</reference>
<feature type="signal peptide" evidence="1">
    <location>
        <begin position="1"/>
        <end position="19"/>
    </location>
</feature>
<keyword evidence="1" id="KW-0732">Signal</keyword>
<evidence type="ECO:0000256" key="1">
    <source>
        <dbReference type="SAM" id="SignalP"/>
    </source>
</evidence>
<comment type="caution">
    <text evidence="2">The sequence shown here is derived from an EMBL/GenBank/DDBJ whole genome shotgun (WGS) entry which is preliminary data.</text>
</comment>
<feature type="chain" id="PRO_5035428994" evidence="1">
    <location>
        <begin position="20"/>
        <end position="306"/>
    </location>
</feature>
<keyword evidence="3" id="KW-1185">Reference proteome</keyword>
<dbReference type="EMBL" id="VOIH02000002">
    <property type="protein sequence ID" value="KAF3453903.1"/>
    <property type="molecule type" value="Genomic_DNA"/>
</dbReference>
<dbReference type="AlphaFoldDB" id="A0A8K0HKU8"/>
<gene>
    <name evidence="2" type="ORF">FNV43_RR04344</name>
</gene>
<accession>A0A8K0HKU8</accession>
<evidence type="ECO:0000313" key="3">
    <source>
        <dbReference type="Proteomes" id="UP000796880"/>
    </source>
</evidence>
<sequence length="306" mass="32760">MLRWKCGSRIVSGLLRVRAVWWLRSGCELVLPSASHYHGFELDAFAFGSPLQVSYAGVQAVDLNRCHWACAATELGSRVDLAYGLGTAGQRSWARGANRFDFKFMESLVQGYQLSLDDNVEGGDAIGGIAQVSDSGKAMAGPTQDFPKQHTFAAILDGASSSPSGPKDSSQPFFAAVVIENSISPIEKSDNQYIPTRKGNFISILFDLARGIEVPLRIDNATLSGNFCQFARVLINIDLGQSSSHQVENSTEDQQTVAVTIGIDILGTKVTTSVVVDSEILPMDLDAAALVQKITGGKSVQNVSSV</sequence>
<proteinExistence type="predicted"/>
<name>A0A8K0HKU8_9ROSA</name>
<evidence type="ECO:0000313" key="2">
    <source>
        <dbReference type="EMBL" id="KAF3453903.1"/>
    </source>
</evidence>
<organism evidence="2 3">
    <name type="scientific">Rhamnella rubrinervis</name>
    <dbReference type="NCBI Taxonomy" id="2594499"/>
    <lineage>
        <taxon>Eukaryota</taxon>
        <taxon>Viridiplantae</taxon>
        <taxon>Streptophyta</taxon>
        <taxon>Embryophyta</taxon>
        <taxon>Tracheophyta</taxon>
        <taxon>Spermatophyta</taxon>
        <taxon>Magnoliopsida</taxon>
        <taxon>eudicotyledons</taxon>
        <taxon>Gunneridae</taxon>
        <taxon>Pentapetalae</taxon>
        <taxon>rosids</taxon>
        <taxon>fabids</taxon>
        <taxon>Rosales</taxon>
        <taxon>Rhamnaceae</taxon>
        <taxon>rhamnoid group</taxon>
        <taxon>Rhamneae</taxon>
        <taxon>Rhamnella</taxon>
    </lineage>
</organism>